<accession>A0A364NIY6</accession>
<sequence length="369" mass="41340">MIVPQNLSKIVRLNPNKLAECLDNMDLSQHVFLSHLKGSVVNGLFACEQPDPSSNCFVTPLLHQTLLSVEGPDAHKFLQGQLSCDLREVDQDGSRLGTHCNIKGHIASLYRVMRSPEQGYWLRVHHTLTDTGFNLLKKYSIFSKVSLQNLSQSHSGLGFSGSLAKDCLQHCLGQPIALEEYHSIRNEHWTLTRIPGNRYELWGTTEILAALLPEILALASPAPTEQWILQDIEQGLPDIRPETQESFIPQMLNLQVFKGISFNKGCYTGQEIVTRLQHRGQLKKPMYRAQVTAKQAPTPGDMINSDSKEGVGQVVISATSNINANQYELLAVINKERAENEQIFLATGEPLSLLELPYHLDPRLFESKR</sequence>
<dbReference type="GO" id="GO:0016226">
    <property type="term" value="P:iron-sulfur cluster assembly"/>
    <property type="evidence" value="ECO:0007669"/>
    <property type="project" value="TreeGrafter"/>
</dbReference>
<dbReference type="SUPFAM" id="SSF101790">
    <property type="entry name" value="Aminomethyltransferase beta-barrel domain"/>
    <property type="match status" value="1"/>
</dbReference>
<organism evidence="2 3">
    <name type="scientific">Nitrincola tibetensis</name>
    <dbReference type="NCBI Taxonomy" id="2219697"/>
    <lineage>
        <taxon>Bacteria</taxon>
        <taxon>Pseudomonadati</taxon>
        <taxon>Pseudomonadota</taxon>
        <taxon>Gammaproteobacteria</taxon>
        <taxon>Oceanospirillales</taxon>
        <taxon>Oceanospirillaceae</taxon>
        <taxon>Nitrincola</taxon>
    </lineage>
</organism>
<dbReference type="InterPro" id="IPR017703">
    <property type="entry name" value="YgfZ/GCV_T_CS"/>
</dbReference>
<dbReference type="Proteomes" id="UP000250744">
    <property type="component" value="Unassembled WGS sequence"/>
</dbReference>
<dbReference type="Gene3D" id="2.40.30.160">
    <property type="match status" value="1"/>
</dbReference>
<dbReference type="PANTHER" id="PTHR22602:SF0">
    <property type="entry name" value="TRANSFERASE CAF17, MITOCHONDRIAL-RELATED"/>
    <property type="match status" value="1"/>
</dbReference>
<dbReference type="InterPro" id="IPR006222">
    <property type="entry name" value="GCVT_N"/>
</dbReference>
<reference evidence="2 3" key="1">
    <citation type="submission" date="2018-06" db="EMBL/GenBank/DDBJ databases">
        <title>Nitrincola tibetense sp. nov., isolated from Lake XuguoCo on Tibetan Plateau.</title>
        <authorList>
            <person name="Xing P."/>
        </authorList>
    </citation>
    <scope>NUCLEOTIDE SEQUENCE [LARGE SCALE GENOMIC DNA]</scope>
    <source>
        <strain evidence="3">xg18</strain>
    </source>
</reference>
<dbReference type="InterPro" id="IPR029043">
    <property type="entry name" value="GcvT/YgfZ_C"/>
</dbReference>
<dbReference type="Gene3D" id="3.30.70.1400">
    <property type="entry name" value="Aminomethyltransferase beta-barrel domains"/>
    <property type="match status" value="1"/>
</dbReference>
<proteinExistence type="predicted"/>
<dbReference type="EMBL" id="QKRX01000012">
    <property type="protein sequence ID" value="RAU17088.1"/>
    <property type="molecule type" value="Genomic_DNA"/>
</dbReference>
<dbReference type="NCBIfam" id="TIGR03317">
    <property type="entry name" value="ygfZ_signature"/>
    <property type="match status" value="1"/>
</dbReference>
<dbReference type="Gene3D" id="3.30.70.1630">
    <property type="match status" value="1"/>
</dbReference>
<keyword evidence="3" id="KW-1185">Reference proteome</keyword>
<name>A0A364NIY6_9GAMM</name>
<dbReference type="SUPFAM" id="SSF103025">
    <property type="entry name" value="Folate-binding domain"/>
    <property type="match status" value="1"/>
</dbReference>
<comment type="caution">
    <text evidence="2">The sequence shown here is derived from an EMBL/GenBank/DDBJ whole genome shotgun (WGS) entry which is preliminary data.</text>
</comment>
<protein>
    <submittedName>
        <fullName evidence="2">Folate-binding protein</fullName>
    </submittedName>
</protein>
<dbReference type="AlphaFoldDB" id="A0A364NIY6"/>
<dbReference type="InterPro" id="IPR045179">
    <property type="entry name" value="YgfZ/GcvT"/>
</dbReference>
<dbReference type="PANTHER" id="PTHR22602">
    <property type="entry name" value="TRANSFERASE CAF17, MITOCHONDRIAL-RELATED"/>
    <property type="match status" value="1"/>
</dbReference>
<feature type="domain" description="GCVT N-terminal" evidence="1">
    <location>
        <begin position="67"/>
        <end position="184"/>
    </location>
</feature>
<evidence type="ECO:0000313" key="3">
    <source>
        <dbReference type="Proteomes" id="UP000250744"/>
    </source>
</evidence>
<evidence type="ECO:0000259" key="1">
    <source>
        <dbReference type="Pfam" id="PF01571"/>
    </source>
</evidence>
<evidence type="ECO:0000313" key="2">
    <source>
        <dbReference type="EMBL" id="RAU17088.1"/>
    </source>
</evidence>
<dbReference type="OrthoDB" id="9796287at2"/>
<dbReference type="Pfam" id="PF01571">
    <property type="entry name" value="GCV_T"/>
    <property type="match status" value="1"/>
</dbReference>
<gene>
    <name evidence="2" type="ORF">DN062_14320</name>
</gene>